<comment type="caution">
    <text evidence="6">The sequence shown here is derived from an EMBL/GenBank/DDBJ whole genome shotgun (WGS) entry which is preliminary data.</text>
</comment>
<reference evidence="6" key="1">
    <citation type="submission" date="2023-10" db="EMBL/GenBank/DDBJ databases">
        <authorList>
            <person name="Chen Y."/>
            <person name="Shah S."/>
            <person name="Dougan E. K."/>
            <person name="Thang M."/>
            <person name="Chan C."/>
        </authorList>
    </citation>
    <scope>NUCLEOTIDE SEQUENCE [LARGE SCALE GENOMIC DNA]</scope>
</reference>
<keyword evidence="7" id="KW-1185">Reference proteome</keyword>
<protein>
    <recommendedName>
        <fullName evidence="8">Solute carrier family 35 member B1</fullName>
    </recommendedName>
</protein>
<proteinExistence type="predicted"/>
<organism evidence="6 7">
    <name type="scientific">Prorocentrum cordatum</name>
    <dbReference type="NCBI Taxonomy" id="2364126"/>
    <lineage>
        <taxon>Eukaryota</taxon>
        <taxon>Sar</taxon>
        <taxon>Alveolata</taxon>
        <taxon>Dinophyceae</taxon>
        <taxon>Prorocentrales</taxon>
        <taxon>Prorocentraceae</taxon>
        <taxon>Prorocentrum</taxon>
    </lineage>
</organism>
<dbReference type="Pfam" id="PF04142">
    <property type="entry name" value="Nuc_sug_transp"/>
    <property type="match status" value="1"/>
</dbReference>
<feature type="transmembrane region" description="Helical" evidence="5">
    <location>
        <begin position="82"/>
        <end position="103"/>
    </location>
</feature>
<evidence type="ECO:0008006" key="8">
    <source>
        <dbReference type="Google" id="ProtNLM"/>
    </source>
</evidence>
<name>A0ABN9XZN9_9DINO</name>
<dbReference type="SUPFAM" id="SSF103481">
    <property type="entry name" value="Multidrug resistance efflux transporter EmrE"/>
    <property type="match status" value="1"/>
</dbReference>
<sequence>MSSAVAEHPYDIYTAAQLRACSGSPRADQVPGFVYTATNIIAYEAIQNIPLATFSVLRETRLFWNAALWVLLFQTSLSRTQWLGVSGIFVGCTVSQLPVMMTSEFTPEVMWVLVLAFLTAAGGVMTEYAMKQRAAVDINLQGCVIYVTSCCFTVSFLLVARSHLFLSAADFFHGFEPECMQIVALQVLQGLTVSRILKHVESVTKSIVSSLCSPLLTFIGSVVMKYHLRPHEIMASLVVFLSCMLYLKDGPLGFGQPKDTMTWTAASASSSRGWP</sequence>
<evidence type="ECO:0000256" key="5">
    <source>
        <dbReference type="SAM" id="Phobius"/>
    </source>
</evidence>
<keyword evidence="4 5" id="KW-0472">Membrane</keyword>
<evidence type="ECO:0000256" key="3">
    <source>
        <dbReference type="ARBA" id="ARBA00022989"/>
    </source>
</evidence>
<evidence type="ECO:0000256" key="1">
    <source>
        <dbReference type="ARBA" id="ARBA00004141"/>
    </source>
</evidence>
<gene>
    <name evidence="6" type="ORF">PCOR1329_LOCUS81268</name>
</gene>
<keyword evidence="2 5" id="KW-0812">Transmembrane</keyword>
<evidence type="ECO:0000256" key="2">
    <source>
        <dbReference type="ARBA" id="ARBA00022692"/>
    </source>
</evidence>
<comment type="subcellular location">
    <subcellularLocation>
        <location evidence="1">Membrane</location>
        <topology evidence="1">Multi-pass membrane protein</topology>
    </subcellularLocation>
</comment>
<dbReference type="InterPro" id="IPR007271">
    <property type="entry name" value="Nuc_sug_transpt"/>
</dbReference>
<dbReference type="EMBL" id="CAUYUJ010021592">
    <property type="protein sequence ID" value="CAK0905626.1"/>
    <property type="molecule type" value="Genomic_DNA"/>
</dbReference>
<dbReference type="InterPro" id="IPR037185">
    <property type="entry name" value="EmrE-like"/>
</dbReference>
<dbReference type="Proteomes" id="UP001189429">
    <property type="component" value="Unassembled WGS sequence"/>
</dbReference>
<feature type="transmembrane region" description="Helical" evidence="5">
    <location>
        <begin position="142"/>
        <end position="160"/>
    </location>
</feature>
<accession>A0ABN9XZN9</accession>
<keyword evidence="3 5" id="KW-1133">Transmembrane helix</keyword>
<evidence type="ECO:0000313" key="7">
    <source>
        <dbReference type="Proteomes" id="UP001189429"/>
    </source>
</evidence>
<feature type="transmembrane region" description="Helical" evidence="5">
    <location>
        <begin position="109"/>
        <end position="130"/>
    </location>
</feature>
<dbReference type="PANTHER" id="PTHR10231">
    <property type="entry name" value="NUCLEOTIDE-SUGAR TRANSMEMBRANE TRANSPORTER"/>
    <property type="match status" value="1"/>
</dbReference>
<evidence type="ECO:0000313" key="6">
    <source>
        <dbReference type="EMBL" id="CAK0905626.1"/>
    </source>
</evidence>
<evidence type="ECO:0000256" key="4">
    <source>
        <dbReference type="ARBA" id="ARBA00023136"/>
    </source>
</evidence>